<dbReference type="InterPro" id="IPR057271">
    <property type="entry name" value="YagK_YfjJ_C"/>
</dbReference>
<gene>
    <name evidence="3" type="ORF">ABNK63_16235</name>
</gene>
<dbReference type="Pfam" id="PF11726">
    <property type="entry name" value="YagK_YfjJ_C"/>
    <property type="match status" value="1"/>
</dbReference>
<sequence length="344" mass="40339">MSNEITNLEDWSFIWLENGKRAITHQRTHARDVKLIVETMAQVVQTKVRLFYTETQANRTIARATPLGVRFLRCLKADTQAIHRQYPQHRFSPLYIIFKRHTSAIRYEYEKLHPGTVEYLNNAVSKIRRLARGTAVPKRLDNLKRAERDNARRAKDLLTDLRKHYSKLVVIRIDLEYFSEYGPGGFHGQGIDLKVAQEHRDQFLDYLRRGPFEYCMAGYVWKLEWGFEKGHHLHFAIFLDGQKVRQDIVIADALGDHWKIITEGKGMFYNCNKAKEKYQECGIGTILRSDDGSWETLKKVVRYLTKVDYYVRFQVRDRSRTFGAGGVYPPNPRQNRVRQTISPS</sequence>
<feature type="domain" description="YagK/YfjJ C-terminal" evidence="2">
    <location>
        <begin position="163"/>
        <end position="323"/>
    </location>
</feature>
<evidence type="ECO:0000313" key="3">
    <source>
        <dbReference type="EMBL" id="XBS89919.1"/>
    </source>
</evidence>
<feature type="compositionally biased region" description="Polar residues" evidence="1">
    <location>
        <begin position="333"/>
        <end position="344"/>
    </location>
</feature>
<dbReference type="AlphaFoldDB" id="A0AAU7QJU0"/>
<proteinExistence type="predicted"/>
<reference evidence="3" key="1">
    <citation type="submission" date="2024-06" db="EMBL/GenBank/DDBJ databases">
        <authorList>
            <person name="Sun Y."/>
        </authorList>
    </citation>
    <scope>NUCLEOTIDE SEQUENCE</scope>
    <source>
        <strain evidence="3">IGA1.0</strain>
    </source>
</reference>
<accession>A0AAU7QJU0</accession>
<name>A0AAU7QJU0_9GAMM</name>
<evidence type="ECO:0000259" key="2">
    <source>
        <dbReference type="Pfam" id="PF11726"/>
    </source>
</evidence>
<feature type="region of interest" description="Disordered" evidence="1">
    <location>
        <begin position="324"/>
        <end position="344"/>
    </location>
</feature>
<evidence type="ECO:0000256" key="1">
    <source>
        <dbReference type="SAM" id="MobiDB-lite"/>
    </source>
</evidence>
<dbReference type="EMBL" id="CP157948">
    <property type="protein sequence ID" value="XBS89919.1"/>
    <property type="molecule type" value="Genomic_DNA"/>
</dbReference>
<dbReference type="RefSeq" id="WP_350016212.1">
    <property type="nucleotide sequence ID" value="NZ_CP157948.1"/>
</dbReference>
<organism evidence="3">
    <name type="scientific">Rhodanobacter sp. IGA1.0</name>
    <dbReference type="NCBI Taxonomy" id="3158582"/>
    <lineage>
        <taxon>Bacteria</taxon>
        <taxon>Pseudomonadati</taxon>
        <taxon>Pseudomonadota</taxon>
        <taxon>Gammaproteobacteria</taxon>
        <taxon>Lysobacterales</taxon>
        <taxon>Rhodanobacteraceae</taxon>
        <taxon>Rhodanobacter</taxon>
    </lineage>
</organism>
<protein>
    <submittedName>
        <fullName evidence="3">Inovirus-type Gp2 protein</fullName>
    </submittedName>
</protein>